<dbReference type="Proteomes" id="UP000029488">
    <property type="component" value="Plasmid pMP1046A"/>
</dbReference>
<proteinExistence type="predicted"/>
<evidence type="ECO:0000313" key="2">
    <source>
        <dbReference type="Proteomes" id="UP000029488"/>
    </source>
</evidence>
<dbReference type="KEGG" id="lsj:LSJ_2094"/>
<organism evidence="1 2">
    <name type="scientific">Ligilactobacillus salivarius</name>
    <dbReference type="NCBI Taxonomy" id="1624"/>
    <lineage>
        <taxon>Bacteria</taxon>
        <taxon>Bacillati</taxon>
        <taxon>Bacillota</taxon>
        <taxon>Bacilli</taxon>
        <taxon>Lactobacillales</taxon>
        <taxon>Lactobacillaceae</taxon>
        <taxon>Ligilactobacillus</taxon>
    </lineage>
</organism>
<keyword evidence="1" id="KW-0614">Plasmid</keyword>
<reference evidence="1 2" key="1">
    <citation type="journal article" date="2014" name="BMC Genomics">
        <title>Unusual genome complexity in Lactobacillus salivarius JCM1046.</title>
        <authorList>
            <person name="Raftis E.J."/>
            <person name="Forde B.M."/>
            <person name="Claesson M.J."/>
            <person name="O'Toole P.W."/>
        </authorList>
    </citation>
    <scope>NUCLEOTIDE SEQUENCE [LARGE SCALE GENOMIC DNA]</scope>
    <source>
        <strain evidence="1 2">JCM1046</strain>
        <plasmid evidence="1 2">pMP1046A</plasmid>
    </source>
</reference>
<geneLocation type="plasmid" evidence="1 2">
    <name>pMP1046A</name>
</geneLocation>
<dbReference type="AlphaFoldDB" id="A0A089RYE9"/>
<name>A0A089RYE9_9LACO</name>
<dbReference type="EMBL" id="CP007647">
    <property type="protein sequence ID" value="AIR11507.1"/>
    <property type="molecule type" value="Genomic_DNA"/>
</dbReference>
<evidence type="ECO:0000313" key="1">
    <source>
        <dbReference type="EMBL" id="AIR11507.1"/>
    </source>
</evidence>
<gene>
    <name evidence="1" type="ORF">LSJ_2094</name>
</gene>
<sequence length="50" mass="6123">MEKMKKGQKVKYQDKYYWIRAVIKRKEANFILIKQGNRHIEVKDTEVKLV</sequence>
<accession>A0A089RYE9</accession>
<protein>
    <submittedName>
        <fullName evidence="1">Putative membrane protein</fullName>
    </submittedName>
</protein>